<proteinExistence type="predicted"/>
<organism evidence="1 2">
    <name type="scientific">Virgibacillus natechei</name>
    <dbReference type="NCBI Taxonomy" id="1216297"/>
    <lineage>
        <taxon>Bacteria</taxon>
        <taxon>Bacillati</taxon>
        <taxon>Bacillota</taxon>
        <taxon>Bacilli</taxon>
        <taxon>Bacillales</taxon>
        <taxon>Bacillaceae</taxon>
        <taxon>Virgibacillus</taxon>
    </lineage>
</organism>
<evidence type="ECO:0000313" key="2">
    <source>
        <dbReference type="Proteomes" id="UP001519345"/>
    </source>
</evidence>
<dbReference type="EMBL" id="JAGGKX010000030">
    <property type="protein sequence ID" value="MBP1971660.1"/>
    <property type="molecule type" value="Genomic_DNA"/>
</dbReference>
<accession>A0ABS4IM67</accession>
<gene>
    <name evidence="1" type="ORF">J2Z83_003812</name>
</gene>
<reference evidence="1 2" key="1">
    <citation type="submission" date="2021-03" db="EMBL/GenBank/DDBJ databases">
        <title>Genomic Encyclopedia of Type Strains, Phase IV (KMG-IV): sequencing the most valuable type-strain genomes for metagenomic binning, comparative biology and taxonomic classification.</title>
        <authorList>
            <person name="Goeker M."/>
        </authorList>
    </citation>
    <scope>NUCLEOTIDE SEQUENCE [LARGE SCALE GENOMIC DNA]</scope>
    <source>
        <strain evidence="1 2">DSM 25609</strain>
    </source>
</reference>
<evidence type="ECO:0000313" key="1">
    <source>
        <dbReference type="EMBL" id="MBP1971660.1"/>
    </source>
</evidence>
<sequence length="85" mass="9836">MCRNEAFHPLEPYGSNPQIVNTTHLGDVACIIYPSDDQPPEMNHQAAFITAYPEPILINEDTYNYFILWADQDYLKEITSELKFL</sequence>
<keyword evidence="2" id="KW-1185">Reference proteome</keyword>
<name>A0ABS4IM67_9BACI</name>
<dbReference type="Proteomes" id="UP001519345">
    <property type="component" value="Unassembled WGS sequence"/>
</dbReference>
<protein>
    <submittedName>
        <fullName evidence="1">Uncharacterized protein</fullName>
    </submittedName>
</protein>
<comment type="caution">
    <text evidence="1">The sequence shown here is derived from an EMBL/GenBank/DDBJ whole genome shotgun (WGS) entry which is preliminary data.</text>
</comment>